<dbReference type="RefSeq" id="WP_377862340.1">
    <property type="nucleotide sequence ID" value="NZ_JBHLZU010000034.1"/>
</dbReference>
<evidence type="ECO:0000256" key="1">
    <source>
        <dbReference type="SAM" id="MobiDB-lite"/>
    </source>
</evidence>
<evidence type="ECO:0008006" key="4">
    <source>
        <dbReference type="Google" id="ProtNLM"/>
    </source>
</evidence>
<feature type="compositionally biased region" description="Low complexity" evidence="1">
    <location>
        <begin position="52"/>
        <end position="61"/>
    </location>
</feature>
<keyword evidence="3" id="KW-1185">Reference proteome</keyword>
<dbReference type="EMBL" id="JBHLZU010000034">
    <property type="protein sequence ID" value="MFB9909425.1"/>
    <property type="molecule type" value="Genomic_DNA"/>
</dbReference>
<organism evidence="2 3">
    <name type="scientific">Allokutzneria oryzae</name>
    <dbReference type="NCBI Taxonomy" id="1378989"/>
    <lineage>
        <taxon>Bacteria</taxon>
        <taxon>Bacillati</taxon>
        <taxon>Actinomycetota</taxon>
        <taxon>Actinomycetes</taxon>
        <taxon>Pseudonocardiales</taxon>
        <taxon>Pseudonocardiaceae</taxon>
        <taxon>Allokutzneria</taxon>
    </lineage>
</organism>
<accession>A0ABV6A8E4</accession>
<evidence type="ECO:0000313" key="2">
    <source>
        <dbReference type="EMBL" id="MFB9909425.1"/>
    </source>
</evidence>
<sequence length="82" mass="8812">MSRPSNEPESNVRCAPAPRAATACGGRRCETTDCFLACVAAKTRELGDPWRRVGGSVLSSPRSRRPVSPEPASRRPGGWPSF</sequence>
<feature type="region of interest" description="Disordered" evidence="1">
    <location>
        <begin position="50"/>
        <end position="82"/>
    </location>
</feature>
<name>A0ABV6A8E4_9PSEU</name>
<reference evidence="2 3" key="1">
    <citation type="submission" date="2024-09" db="EMBL/GenBank/DDBJ databases">
        <authorList>
            <person name="Sun Q."/>
            <person name="Mori K."/>
        </authorList>
    </citation>
    <scope>NUCLEOTIDE SEQUENCE [LARGE SCALE GENOMIC DNA]</scope>
    <source>
        <strain evidence="2 3">TBRC 7907</strain>
    </source>
</reference>
<protein>
    <recommendedName>
        <fullName evidence="4">4Fe-4S Wbl-type domain-containing protein</fullName>
    </recommendedName>
</protein>
<comment type="caution">
    <text evidence="2">The sequence shown here is derived from an EMBL/GenBank/DDBJ whole genome shotgun (WGS) entry which is preliminary data.</text>
</comment>
<gene>
    <name evidence="2" type="ORF">ACFFQA_36285</name>
</gene>
<proteinExistence type="predicted"/>
<evidence type="ECO:0000313" key="3">
    <source>
        <dbReference type="Proteomes" id="UP001589693"/>
    </source>
</evidence>
<dbReference type="Proteomes" id="UP001589693">
    <property type="component" value="Unassembled WGS sequence"/>
</dbReference>